<evidence type="ECO:0000313" key="2">
    <source>
        <dbReference type="Proteomes" id="UP001209878"/>
    </source>
</evidence>
<sequence>MESTAAAAVGRKPDGSVAARTVYANMKRANETLQGSLHLLSLQQKRQLRMMNHDAAQLQREMCRLQVVCSERRHRPREVTSRARAADGGALEDFPKCARVYDSLPRCRNAGDAKHASLVSDRKFVVTKKTLVHDMAVTPFPPIAHSGGFGETRHRSCSKGGAPVLSRRSVRLSTELQRISVKHRSNVVTGRRRSVILGGCHDGSVTSSHDAVSLSASMEELKYCRYLRVKNPFDETEEFGL</sequence>
<protein>
    <submittedName>
        <fullName evidence="1">Uncharacterized protein</fullName>
    </submittedName>
</protein>
<dbReference type="AlphaFoldDB" id="A0AAD9KLF7"/>
<accession>A0AAD9KLF7</accession>
<comment type="caution">
    <text evidence="1">The sequence shown here is derived from an EMBL/GenBank/DDBJ whole genome shotgun (WGS) entry which is preliminary data.</text>
</comment>
<dbReference type="Proteomes" id="UP001209878">
    <property type="component" value="Unassembled WGS sequence"/>
</dbReference>
<gene>
    <name evidence="1" type="ORF">NP493_880g00022</name>
</gene>
<proteinExistence type="predicted"/>
<evidence type="ECO:0000313" key="1">
    <source>
        <dbReference type="EMBL" id="KAK2173375.1"/>
    </source>
</evidence>
<organism evidence="1 2">
    <name type="scientific">Ridgeia piscesae</name>
    <name type="common">Tubeworm</name>
    <dbReference type="NCBI Taxonomy" id="27915"/>
    <lineage>
        <taxon>Eukaryota</taxon>
        <taxon>Metazoa</taxon>
        <taxon>Spiralia</taxon>
        <taxon>Lophotrochozoa</taxon>
        <taxon>Annelida</taxon>
        <taxon>Polychaeta</taxon>
        <taxon>Sedentaria</taxon>
        <taxon>Canalipalpata</taxon>
        <taxon>Sabellida</taxon>
        <taxon>Siboglinidae</taxon>
        <taxon>Ridgeia</taxon>
    </lineage>
</organism>
<keyword evidence="2" id="KW-1185">Reference proteome</keyword>
<reference evidence="1" key="1">
    <citation type="journal article" date="2023" name="Mol. Biol. Evol.">
        <title>Third-Generation Sequencing Reveals the Adaptive Role of the Epigenome in Three Deep-Sea Polychaetes.</title>
        <authorList>
            <person name="Perez M."/>
            <person name="Aroh O."/>
            <person name="Sun Y."/>
            <person name="Lan Y."/>
            <person name="Juniper S.K."/>
            <person name="Young C.R."/>
            <person name="Angers B."/>
            <person name="Qian P.Y."/>
        </authorList>
    </citation>
    <scope>NUCLEOTIDE SEQUENCE</scope>
    <source>
        <strain evidence="1">R07B-5</strain>
    </source>
</reference>
<dbReference type="EMBL" id="JAODUO010000880">
    <property type="protein sequence ID" value="KAK2173375.1"/>
    <property type="molecule type" value="Genomic_DNA"/>
</dbReference>
<name>A0AAD9KLF7_RIDPI</name>